<dbReference type="Pfam" id="PF00595">
    <property type="entry name" value="PDZ"/>
    <property type="match status" value="2"/>
</dbReference>
<dbReference type="GO" id="GO:0005886">
    <property type="term" value="C:plasma membrane"/>
    <property type="evidence" value="ECO:0007669"/>
    <property type="project" value="TreeGrafter"/>
</dbReference>
<gene>
    <name evidence="3" type="ORF">D5F01_LYC08180</name>
</gene>
<feature type="domain" description="PDZ" evidence="2">
    <location>
        <begin position="55"/>
        <end position="131"/>
    </location>
</feature>
<dbReference type="GO" id="GO:0005737">
    <property type="term" value="C:cytoplasm"/>
    <property type="evidence" value="ECO:0007669"/>
    <property type="project" value="TreeGrafter"/>
</dbReference>
<dbReference type="CDD" id="cd06794">
    <property type="entry name" value="PDZ2_syntenin-like"/>
    <property type="match status" value="1"/>
</dbReference>
<dbReference type="PANTHER" id="PTHR12345">
    <property type="entry name" value="SYNTENIN RELATED"/>
    <property type="match status" value="1"/>
</dbReference>
<sequence length="236" mass="25456">MAAMPASGLYPNLEELGDYMGLALNSDEVQRNLALVPVADNQVALPATSGIGGMIRPDQDGKVGLRLRAIDNGVFVQLVQANSPAALAGLRFGDQVLQINGQNCAGWSVDKSHKALKAAAETRIELVVRDRPFQRTVTMHKDSSGHVGFIYKSGKITSLVKDGSAARNGLLTDHYICEINGQNVIGLKDSQIKDILTTSPTAMTITIMPKFVYEHMIKRMSTGLLRSAMDHSVPEV</sequence>
<dbReference type="Proteomes" id="UP000424527">
    <property type="component" value="Unassembled WGS sequence"/>
</dbReference>
<dbReference type="EMBL" id="REGW02000008">
    <property type="protein sequence ID" value="KAE8293082.1"/>
    <property type="molecule type" value="Genomic_DNA"/>
</dbReference>
<dbReference type="PANTHER" id="PTHR12345:SF17">
    <property type="entry name" value="SDCBP PROTEIN"/>
    <property type="match status" value="1"/>
</dbReference>
<dbReference type="PROSITE" id="PS50106">
    <property type="entry name" value="PDZ"/>
    <property type="match status" value="2"/>
</dbReference>
<organism evidence="3 4">
    <name type="scientific">Larimichthys crocea</name>
    <name type="common">Large yellow croaker</name>
    <name type="synonym">Pseudosciaena crocea</name>
    <dbReference type="NCBI Taxonomy" id="215358"/>
    <lineage>
        <taxon>Eukaryota</taxon>
        <taxon>Metazoa</taxon>
        <taxon>Chordata</taxon>
        <taxon>Craniata</taxon>
        <taxon>Vertebrata</taxon>
        <taxon>Euteleostomi</taxon>
        <taxon>Actinopterygii</taxon>
        <taxon>Neopterygii</taxon>
        <taxon>Teleostei</taxon>
        <taxon>Neoteleostei</taxon>
        <taxon>Acanthomorphata</taxon>
        <taxon>Eupercaria</taxon>
        <taxon>Sciaenidae</taxon>
        <taxon>Larimichthys</taxon>
    </lineage>
</organism>
<dbReference type="InterPro" id="IPR001478">
    <property type="entry name" value="PDZ"/>
</dbReference>
<dbReference type="CDD" id="cd06721">
    <property type="entry name" value="PDZ1_syntenin-like"/>
    <property type="match status" value="1"/>
</dbReference>
<dbReference type="InterPro" id="IPR051230">
    <property type="entry name" value="APP-Binding"/>
</dbReference>
<evidence type="ECO:0000313" key="3">
    <source>
        <dbReference type="EMBL" id="KAE8293082.1"/>
    </source>
</evidence>
<comment type="caution">
    <text evidence="3">The sequence shown here is derived from an EMBL/GenBank/DDBJ whole genome shotgun (WGS) entry which is preliminary data.</text>
</comment>
<dbReference type="FunFam" id="2.30.42.10:FF:000043">
    <property type="entry name" value="Syntenin-1 isoform X1"/>
    <property type="match status" value="1"/>
</dbReference>
<evidence type="ECO:0000259" key="2">
    <source>
        <dbReference type="PROSITE" id="PS50106"/>
    </source>
</evidence>
<dbReference type="SUPFAM" id="SSF50156">
    <property type="entry name" value="PDZ domain-like"/>
    <property type="match status" value="2"/>
</dbReference>
<proteinExistence type="predicted"/>
<dbReference type="AlphaFoldDB" id="A0A6G0IPA0"/>
<name>A0A6G0IPA0_LARCR</name>
<dbReference type="InterPro" id="IPR036034">
    <property type="entry name" value="PDZ_sf"/>
</dbReference>
<reference evidence="3 4" key="1">
    <citation type="submission" date="2019-07" db="EMBL/GenBank/DDBJ databases">
        <title>Chromosome genome assembly for large yellow croaker.</title>
        <authorList>
            <person name="Xiao S."/>
        </authorList>
    </citation>
    <scope>NUCLEOTIDE SEQUENCE [LARGE SCALE GENOMIC DNA]</scope>
    <source>
        <strain evidence="3">JMULYC20181020</strain>
        <tissue evidence="3">Muscle</tissue>
    </source>
</reference>
<evidence type="ECO:0000313" key="4">
    <source>
        <dbReference type="Proteomes" id="UP000424527"/>
    </source>
</evidence>
<dbReference type="Gene3D" id="2.30.42.10">
    <property type="match status" value="2"/>
</dbReference>
<accession>A0A6G0IPA0</accession>
<evidence type="ECO:0000256" key="1">
    <source>
        <dbReference type="ARBA" id="ARBA00022737"/>
    </source>
</evidence>
<protein>
    <submittedName>
        <fullName evidence="3">Syntenin-1 Scaffold protein Pbp1 Syndecan-binding protein 1</fullName>
    </submittedName>
</protein>
<keyword evidence="1" id="KW-0677">Repeat</keyword>
<feature type="domain" description="PDZ" evidence="2">
    <location>
        <begin position="136"/>
        <end position="211"/>
    </location>
</feature>
<keyword evidence="4" id="KW-1185">Reference proteome</keyword>
<dbReference type="SMART" id="SM00228">
    <property type="entry name" value="PDZ"/>
    <property type="match status" value="2"/>
</dbReference>